<dbReference type="InterPro" id="IPR050643">
    <property type="entry name" value="Periplasmic_pilus_chap"/>
</dbReference>
<organism evidence="2 3">
    <name type="scientific">Methyloradius palustris</name>
    <dbReference type="NCBI Taxonomy" id="2778876"/>
    <lineage>
        <taxon>Bacteria</taxon>
        <taxon>Pseudomonadati</taxon>
        <taxon>Pseudomonadota</taxon>
        <taxon>Betaproteobacteria</taxon>
        <taxon>Nitrosomonadales</taxon>
        <taxon>Methylophilaceae</taxon>
        <taxon>Methyloradius</taxon>
    </lineage>
</organism>
<proteinExistence type="predicted"/>
<dbReference type="PANTHER" id="PTHR30251">
    <property type="entry name" value="PILUS ASSEMBLY CHAPERONE"/>
    <property type="match status" value="1"/>
</dbReference>
<dbReference type="RefSeq" id="WP_221763917.1">
    <property type="nucleotide sequence ID" value="NZ_AP024110.1"/>
</dbReference>
<evidence type="ECO:0000259" key="1">
    <source>
        <dbReference type="Pfam" id="PF00345"/>
    </source>
</evidence>
<gene>
    <name evidence="2" type="ORF">ZMTM_21310</name>
</gene>
<dbReference type="Pfam" id="PF00345">
    <property type="entry name" value="PapD_N"/>
    <property type="match status" value="1"/>
</dbReference>
<feature type="domain" description="Pili assembly chaperone N-terminal" evidence="1">
    <location>
        <begin position="30"/>
        <end position="151"/>
    </location>
</feature>
<dbReference type="Proteomes" id="UP000826722">
    <property type="component" value="Chromosome"/>
</dbReference>
<evidence type="ECO:0000313" key="2">
    <source>
        <dbReference type="EMBL" id="BCM25872.1"/>
    </source>
</evidence>
<dbReference type="AlphaFoldDB" id="A0A8D5JZP4"/>
<dbReference type="InterPro" id="IPR013783">
    <property type="entry name" value="Ig-like_fold"/>
</dbReference>
<dbReference type="SUPFAM" id="SSF49354">
    <property type="entry name" value="PapD-like"/>
    <property type="match status" value="1"/>
</dbReference>
<accession>A0A8D5JZP4</accession>
<dbReference type="InterPro" id="IPR016147">
    <property type="entry name" value="Pili_assmbl_chaperone_N"/>
</dbReference>
<dbReference type="GO" id="GO:0030288">
    <property type="term" value="C:outer membrane-bounded periplasmic space"/>
    <property type="evidence" value="ECO:0007669"/>
    <property type="project" value="InterPro"/>
</dbReference>
<reference evidence="2" key="1">
    <citation type="journal article" date="2021" name="Arch. Microbiol.">
        <title>Methyloradius palustris gen. nov., sp. nov., a methanol-oxidizing bacterium isolated from snow.</title>
        <authorList>
            <person name="Miyadera T."/>
            <person name="Kojima H."/>
            <person name="Fukui M."/>
        </authorList>
    </citation>
    <scope>NUCLEOTIDE SEQUENCE</scope>
    <source>
        <strain evidence="2">Zm11</strain>
    </source>
</reference>
<dbReference type="KEGG" id="mpau:ZMTM_21310"/>
<dbReference type="Gene3D" id="2.60.40.10">
    <property type="entry name" value="Immunoglobulins"/>
    <property type="match status" value="1"/>
</dbReference>
<evidence type="ECO:0000313" key="3">
    <source>
        <dbReference type="Proteomes" id="UP000826722"/>
    </source>
</evidence>
<dbReference type="EMBL" id="AP024110">
    <property type="protein sequence ID" value="BCM25872.1"/>
    <property type="molecule type" value="Genomic_DNA"/>
</dbReference>
<keyword evidence="3" id="KW-1185">Reference proteome</keyword>
<dbReference type="GO" id="GO:0071555">
    <property type="term" value="P:cell wall organization"/>
    <property type="evidence" value="ECO:0007669"/>
    <property type="project" value="InterPro"/>
</dbReference>
<protein>
    <submittedName>
        <fullName evidence="2">Fimbrial chaperone</fullName>
    </submittedName>
</protein>
<sequence length="246" mass="27209">MQRASKIVAIATVWGAFVLLSGSALSGTALQISPLRIEFSTKLPSTTITVKNRGDSPSLVQAQIFRWAQQNGQDVLEPSRDVLVSPPVFTVKAGGEQILRALIRIQPQDKKEITYRLVLREVADQVNPDPTQQGVRVLLGFSLPVFINPANKPEQKLIWEAKKLDERKLAVALKNEGDSHIQVTSFQLENTSGNVIKQTQMAYVLSENERQWVFDIDAIDSLGASLTVVAKTDNGELREKVALERP</sequence>
<dbReference type="InterPro" id="IPR008962">
    <property type="entry name" value="PapD-like_sf"/>
</dbReference>
<name>A0A8D5JZP4_9PROT</name>
<dbReference type="PANTHER" id="PTHR30251:SF4">
    <property type="entry name" value="SLR1668 PROTEIN"/>
    <property type="match status" value="1"/>
</dbReference>